<dbReference type="EMBL" id="CATOUU010000391">
    <property type="protein sequence ID" value="CAI9928358.1"/>
    <property type="molecule type" value="Genomic_DNA"/>
</dbReference>
<keyword evidence="3" id="KW-1185">Reference proteome</keyword>
<evidence type="ECO:0000313" key="1">
    <source>
        <dbReference type="EMBL" id="CAI9928358.1"/>
    </source>
</evidence>
<sequence>MQSPTERLQSQNDVNDEKLYIQSLIQNIPINSLPHIYNIYPEYKQDICSVISKITFFGNIEGIEQIEQIDQSIAKYKSIQEIDVCKLQEQNITNEMIIQIVSLFEKLEYITIPYAQDQQYFLTRVLKRENSEYNNLPIKRLQIVANTNQLDQNNGKIYTLLSYCKQLAQLVTQKIQFIDEVDEHTDQDYFSKQSSIKSLVTQIFTKIKNVSTLSLNYFSNLSYLIIQTDKDLNDMVLNHDNITTIKVESLQGIKQCFQINCPKLKRIVLCQNDQNAIICNNIVTKQLLDFHQLVEAQLNIEQQCKFTTQLNNSITNLKLVYIQNQQNSPKKITQEIFEILVNKFMNLQHVTIKQVPFQITDQHLLYLLLEKPKLLSLTCSCVKNAFNKKFKYQINIFGKKYKDLELNLKNLYLRDVYITDQLMHSLFILGANYQLETVWFEGLNLITDSSIFLLLTSTEIRVKTSYQRVQLKPFGSVLNCRNITQLSNDFDNIRSAVWEPTIQIDQKISDSVILTDSNQQDFSCYVHDGIDDERNYYKISKLSVLKCNNITTRIFYAIQFGSFQLKFLQTDLLLAKQNVLKIKQNRDIVIAMRYQGSGDFLINNQWDEYYYTQYSQIIQFQDIK</sequence>
<proteinExistence type="predicted"/>
<dbReference type="Gene3D" id="3.80.10.10">
    <property type="entry name" value="Ribonuclease Inhibitor"/>
    <property type="match status" value="1"/>
</dbReference>
<dbReference type="AlphaFoldDB" id="A0AA86NYF7"/>
<reference evidence="1" key="1">
    <citation type="submission" date="2023-06" db="EMBL/GenBank/DDBJ databases">
        <authorList>
            <person name="Kurt Z."/>
        </authorList>
    </citation>
    <scope>NUCLEOTIDE SEQUENCE</scope>
</reference>
<protein>
    <submittedName>
        <fullName evidence="1">Uncharacterized protein</fullName>
    </submittedName>
</protein>
<evidence type="ECO:0000313" key="2">
    <source>
        <dbReference type="EMBL" id="CAL6084507.1"/>
    </source>
</evidence>
<evidence type="ECO:0000313" key="3">
    <source>
        <dbReference type="Proteomes" id="UP001642409"/>
    </source>
</evidence>
<gene>
    <name evidence="1" type="ORF">HINF_LOCUS16003</name>
    <name evidence="2" type="ORF">HINF_LOCUS62238</name>
</gene>
<reference evidence="2 3" key="2">
    <citation type="submission" date="2024-07" db="EMBL/GenBank/DDBJ databases">
        <authorList>
            <person name="Akdeniz Z."/>
        </authorList>
    </citation>
    <scope>NUCLEOTIDE SEQUENCE [LARGE SCALE GENOMIC DNA]</scope>
</reference>
<dbReference type="Proteomes" id="UP001642409">
    <property type="component" value="Unassembled WGS sequence"/>
</dbReference>
<accession>A0AA86NYF7</accession>
<dbReference type="EMBL" id="CAXDID020000379">
    <property type="protein sequence ID" value="CAL6084507.1"/>
    <property type="molecule type" value="Genomic_DNA"/>
</dbReference>
<organism evidence="1">
    <name type="scientific">Hexamita inflata</name>
    <dbReference type="NCBI Taxonomy" id="28002"/>
    <lineage>
        <taxon>Eukaryota</taxon>
        <taxon>Metamonada</taxon>
        <taxon>Diplomonadida</taxon>
        <taxon>Hexamitidae</taxon>
        <taxon>Hexamitinae</taxon>
        <taxon>Hexamita</taxon>
    </lineage>
</organism>
<comment type="caution">
    <text evidence="1">The sequence shown here is derived from an EMBL/GenBank/DDBJ whole genome shotgun (WGS) entry which is preliminary data.</text>
</comment>
<dbReference type="InterPro" id="IPR032675">
    <property type="entry name" value="LRR_dom_sf"/>
</dbReference>
<name>A0AA86NYF7_9EUKA</name>